<keyword evidence="2" id="KW-1185">Reference proteome</keyword>
<organism evidence="1 2">
    <name type="scientific">Adiantum capillus-veneris</name>
    <name type="common">Maidenhair fern</name>
    <dbReference type="NCBI Taxonomy" id="13818"/>
    <lineage>
        <taxon>Eukaryota</taxon>
        <taxon>Viridiplantae</taxon>
        <taxon>Streptophyta</taxon>
        <taxon>Embryophyta</taxon>
        <taxon>Tracheophyta</taxon>
        <taxon>Polypodiopsida</taxon>
        <taxon>Polypodiidae</taxon>
        <taxon>Polypodiales</taxon>
        <taxon>Pteridineae</taxon>
        <taxon>Pteridaceae</taxon>
        <taxon>Vittarioideae</taxon>
        <taxon>Adiantum</taxon>
    </lineage>
</organism>
<evidence type="ECO:0008006" key="3">
    <source>
        <dbReference type="Google" id="ProtNLM"/>
    </source>
</evidence>
<sequence>MEAEGAGGGGGGGDETLIPGLPEQVVIFHVLTRLPWYARPVCRTISKHWRASIDTLTTRPFLGAETRKHQLPLLKGLFLIWTTVDTQLFLERDYTEDGKRKATFHTVWKGMIHSHWRELPPLQGLREMYNLQLRANYGILYVWSSQDPNVVVKMDLSRGDWTWSIHRVLHPFDELNAIFKGKIFVPLVNAAGSQTERQKSFLSYDMITGQCKLLLQTDNFPHLRVLLTTSSVQSASHVEEELYGLVELESVFVVQVFDAGRQSWRKIEEVPFPDDWKLHSDLSEVSLLNGDCFEPVAEMDNNIVWWDGENSYVSWFNPLHKTWSLDDGEYSERNVMNQGICKDEEDHCVEGEENNGIEAFIEVVARHQVPILHKQAVAESILKWKTVLAVGHFEKDAFVPVWNCTIIA</sequence>
<dbReference type="AlphaFoldDB" id="A0A9D4V3S2"/>
<protein>
    <recommendedName>
        <fullName evidence="3">F-box domain-containing protein</fullName>
    </recommendedName>
</protein>
<accession>A0A9D4V3S2</accession>
<name>A0A9D4V3S2_ADICA</name>
<evidence type="ECO:0000313" key="1">
    <source>
        <dbReference type="EMBL" id="KAI5079024.1"/>
    </source>
</evidence>
<dbReference type="OrthoDB" id="1980211at2759"/>
<dbReference type="EMBL" id="JABFUD020000006">
    <property type="protein sequence ID" value="KAI5079024.1"/>
    <property type="molecule type" value="Genomic_DNA"/>
</dbReference>
<evidence type="ECO:0000313" key="2">
    <source>
        <dbReference type="Proteomes" id="UP000886520"/>
    </source>
</evidence>
<proteinExistence type="predicted"/>
<reference evidence="1" key="1">
    <citation type="submission" date="2021-01" db="EMBL/GenBank/DDBJ databases">
        <title>Adiantum capillus-veneris genome.</title>
        <authorList>
            <person name="Fang Y."/>
            <person name="Liao Q."/>
        </authorList>
    </citation>
    <scope>NUCLEOTIDE SEQUENCE</scope>
    <source>
        <strain evidence="1">H3</strain>
        <tissue evidence="1">Leaf</tissue>
    </source>
</reference>
<comment type="caution">
    <text evidence="1">The sequence shown here is derived from an EMBL/GenBank/DDBJ whole genome shotgun (WGS) entry which is preliminary data.</text>
</comment>
<gene>
    <name evidence="1" type="ORF">GOP47_0006695</name>
</gene>
<dbReference type="Proteomes" id="UP000886520">
    <property type="component" value="Chromosome 6"/>
</dbReference>